<feature type="transmembrane region" description="Helical" evidence="5">
    <location>
        <begin position="30"/>
        <end position="54"/>
    </location>
</feature>
<dbReference type="RefSeq" id="WP_013781967.1">
    <property type="nucleotide sequence ID" value="NC_015520.1"/>
</dbReference>
<protein>
    <submittedName>
        <fullName evidence="7">Binding-protein-dependent transport systems inner membrane component</fullName>
    </submittedName>
</protein>
<evidence type="ECO:0000256" key="3">
    <source>
        <dbReference type="ARBA" id="ARBA00022989"/>
    </source>
</evidence>
<dbReference type="OrthoDB" id="9773727at2"/>
<dbReference type="eggNOG" id="COG4209">
    <property type="taxonomic scope" value="Bacteria"/>
</dbReference>
<keyword evidence="4 5" id="KW-0472">Membrane</keyword>
<gene>
    <name evidence="7" type="ordered locus">Mahau_2377</name>
</gene>
<dbReference type="AlphaFoldDB" id="F3ZWD2"/>
<comment type="subcellular location">
    <subcellularLocation>
        <location evidence="5">Cell membrane</location>
        <topology evidence="5">Multi-pass membrane protein</topology>
    </subcellularLocation>
    <subcellularLocation>
        <location evidence="1">Membrane</location>
        <topology evidence="1">Multi-pass membrane protein</topology>
    </subcellularLocation>
</comment>
<proteinExistence type="inferred from homology"/>
<organism evidence="7 8">
    <name type="scientific">Mahella australiensis (strain DSM 15567 / CIP 107919 / 50-1 BON)</name>
    <dbReference type="NCBI Taxonomy" id="697281"/>
    <lineage>
        <taxon>Bacteria</taxon>
        <taxon>Bacillati</taxon>
        <taxon>Bacillota</taxon>
        <taxon>Clostridia</taxon>
        <taxon>Thermoanaerobacterales</taxon>
        <taxon>Thermoanaerobacterales Family IV. Incertae Sedis</taxon>
        <taxon>Mahella</taxon>
    </lineage>
</organism>
<dbReference type="PROSITE" id="PS50928">
    <property type="entry name" value="ABC_TM1"/>
    <property type="match status" value="1"/>
</dbReference>
<reference evidence="7 8" key="2">
    <citation type="journal article" date="2011" name="Stand. Genomic Sci.">
        <title>Complete genome sequence of Mahella australiensis type strain (50-1 BON).</title>
        <authorList>
            <person name="Sikorski J."/>
            <person name="Teshima H."/>
            <person name="Nolan M."/>
            <person name="Lucas S."/>
            <person name="Hammon N."/>
            <person name="Deshpande S."/>
            <person name="Cheng J.F."/>
            <person name="Pitluck S."/>
            <person name="Liolios K."/>
            <person name="Pagani I."/>
            <person name="Ivanova N."/>
            <person name="Huntemann M."/>
            <person name="Mavromatis K."/>
            <person name="Ovchinikova G."/>
            <person name="Pati A."/>
            <person name="Tapia R."/>
            <person name="Han C."/>
            <person name="Goodwin L."/>
            <person name="Chen A."/>
            <person name="Palaniappan K."/>
            <person name="Land M."/>
            <person name="Hauser L."/>
            <person name="Ngatchou-Djao O.D."/>
            <person name="Rohde M."/>
            <person name="Pukall R."/>
            <person name="Spring S."/>
            <person name="Abt B."/>
            <person name="Goker M."/>
            <person name="Detter J.C."/>
            <person name="Woyke T."/>
            <person name="Bristow J."/>
            <person name="Markowitz V."/>
            <person name="Hugenholtz P."/>
            <person name="Eisen J.A."/>
            <person name="Kyrpides N.C."/>
            <person name="Klenk H.P."/>
            <person name="Lapidus A."/>
        </authorList>
    </citation>
    <scope>NUCLEOTIDE SEQUENCE [LARGE SCALE GENOMIC DNA]</scope>
    <source>
        <strain evidence="8">DSM 15567 / CIP 107919 / 50-1 BON</strain>
    </source>
</reference>
<evidence type="ECO:0000259" key="6">
    <source>
        <dbReference type="PROSITE" id="PS50928"/>
    </source>
</evidence>
<evidence type="ECO:0000313" key="8">
    <source>
        <dbReference type="Proteomes" id="UP000008457"/>
    </source>
</evidence>
<evidence type="ECO:0000256" key="5">
    <source>
        <dbReference type="RuleBase" id="RU363032"/>
    </source>
</evidence>
<feature type="transmembrane region" description="Helical" evidence="5">
    <location>
        <begin position="133"/>
        <end position="149"/>
    </location>
</feature>
<evidence type="ECO:0000256" key="1">
    <source>
        <dbReference type="ARBA" id="ARBA00004141"/>
    </source>
</evidence>
<name>F3ZWD2_MAHA5</name>
<feature type="domain" description="ABC transmembrane type-1" evidence="6">
    <location>
        <begin position="87"/>
        <end position="308"/>
    </location>
</feature>
<feature type="transmembrane region" description="Helical" evidence="5">
    <location>
        <begin position="91"/>
        <end position="112"/>
    </location>
</feature>
<dbReference type="Proteomes" id="UP000008457">
    <property type="component" value="Chromosome"/>
</dbReference>
<evidence type="ECO:0000313" key="7">
    <source>
        <dbReference type="EMBL" id="AEE97541.1"/>
    </source>
</evidence>
<dbReference type="STRING" id="697281.Mahau_2377"/>
<evidence type="ECO:0000256" key="2">
    <source>
        <dbReference type="ARBA" id="ARBA00022692"/>
    </source>
</evidence>
<keyword evidence="2 5" id="KW-0812">Transmembrane</keyword>
<sequence length="320" mass="36145">MSGQTALQQPKVSNKKSGLTDFIRQIDLQFMVIPGIIWLIIFAYIPMYGVLMAFQEFKLGDFPGMSQWVGFKQFEYLFTDPNFGRVLRNTIVISLLKLIINFPAPIIFALLLNELRVKYFKQSVQTISYLPHFISWVVAATLMFDFLSVDNGAVNSLLMSLGLIDRPIHFFGEGRYFWPIAVLTDLWKELGWGTIIYLAAISSIDPELYEAADMDGAGRLQKMWHITVAGIRPTIILLFIFTVGNLLNTNFDQIMTLTSQMTNSLLINYADVIDTYVYRVGLQQARYSYAAAAGLFKSVINIALLLGANKLAARTENALF</sequence>
<dbReference type="PANTHER" id="PTHR43496:SF1">
    <property type="entry name" value="POLYGALACTURONAN_RHAMNOGALACTURONAN TRANSPORT SYSTEM PERMEASE PROTEIN YTEP"/>
    <property type="match status" value="1"/>
</dbReference>
<evidence type="ECO:0000256" key="4">
    <source>
        <dbReference type="ARBA" id="ARBA00023136"/>
    </source>
</evidence>
<dbReference type="KEGG" id="mas:Mahau_2377"/>
<dbReference type="CDD" id="cd06261">
    <property type="entry name" value="TM_PBP2"/>
    <property type="match status" value="1"/>
</dbReference>
<dbReference type="InterPro" id="IPR000515">
    <property type="entry name" value="MetI-like"/>
</dbReference>
<reference evidence="8" key="1">
    <citation type="submission" date="2010-11" db="EMBL/GenBank/DDBJ databases">
        <title>The complete genome of Mahella australiensis DSM 15567.</title>
        <authorList>
            <consortium name="US DOE Joint Genome Institute (JGI-PGF)"/>
            <person name="Lucas S."/>
            <person name="Copeland A."/>
            <person name="Lapidus A."/>
            <person name="Bruce D."/>
            <person name="Goodwin L."/>
            <person name="Pitluck S."/>
            <person name="Kyrpides N."/>
            <person name="Mavromatis K."/>
            <person name="Pagani I."/>
            <person name="Ivanova N."/>
            <person name="Teshima H."/>
            <person name="Brettin T."/>
            <person name="Detter J.C."/>
            <person name="Han C."/>
            <person name="Tapia R."/>
            <person name="Land M."/>
            <person name="Hauser L."/>
            <person name="Markowitz V."/>
            <person name="Cheng J.-F."/>
            <person name="Hugenholtz P."/>
            <person name="Woyke T."/>
            <person name="Wu D."/>
            <person name="Spring S."/>
            <person name="Pukall R."/>
            <person name="Steenblock K."/>
            <person name="Schneider S."/>
            <person name="Klenk H.-P."/>
            <person name="Eisen J.A."/>
        </authorList>
    </citation>
    <scope>NUCLEOTIDE SEQUENCE [LARGE SCALE GENOMIC DNA]</scope>
    <source>
        <strain evidence="8">DSM 15567 / CIP 107919 / 50-1 BON</strain>
    </source>
</reference>
<dbReference type="EMBL" id="CP002360">
    <property type="protein sequence ID" value="AEE97541.1"/>
    <property type="molecule type" value="Genomic_DNA"/>
</dbReference>
<feature type="transmembrane region" description="Helical" evidence="5">
    <location>
        <begin position="223"/>
        <end position="247"/>
    </location>
</feature>
<keyword evidence="8" id="KW-1185">Reference proteome</keyword>
<dbReference type="SUPFAM" id="SSF161098">
    <property type="entry name" value="MetI-like"/>
    <property type="match status" value="1"/>
</dbReference>
<keyword evidence="5" id="KW-0813">Transport</keyword>
<dbReference type="HOGENOM" id="CLU_016047_0_1_9"/>
<dbReference type="Gene3D" id="1.10.3720.10">
    <property type="entry name" value="MetI-like"/>
    <property type="match status" value="1"/>
</dbReference>
<dbReference type="Pfam" id="PF00528">
    <property type="entry name" value="BPD_transp_1"/>
    <property type="match status" value="1"/>
</dbReference>
<dbReference type="GO" id="GO:0005886">
    <property type="term" value="C:plasma membrane"/>
    <property type="evidence" value="ECO:0007669"/>
    <property type="project" value="UniProtKB-SubCell"/>
</dbReference>
<dbReference type="PANTHER" id="PTHR43496">
    <property type="entry name" value="PROTEIN LPLB"/>
    <property type="match status" value="1"/>
</dbReference>
<dbReference type="InterPro" id="IPR035906">
    <property type="entry name" value="MetI-like_sf"/>
</dbReference>
<keyword evidence="3 5" id="KW-1133">Transmembrane helix</keyword>
<comment type="similarity">
    <text evidence="5">Belongs to the binding-protein-dependent transport system permease family.</text>
</comment>
<dbReference type="GO" id="GO:0055085">
    <property type="term" value="P:transmembrane transport"/>
    <property type="evidence" value="ECO:0007669"/>
    <property type="project" value="InterPro"/>
</dbReference>
<accession>F3ZWD2</accession>